<dbReference type="Proteomes" id="UP000742024">
    <property type="component" value="Unassembled WGS sequence"/>
</dbReference>
<reference evidence="2 3" key="1">
    <citation type="journal article" date="2020" name="bioRxiv">
        <title>Whole genome comparisons of ergot fungi reveals the divergence and evolution of species within the genus Claviceps are the result of varying mechanisms driving genome evolution and host range expansion.</title>
        <authorList>
            <person name="Wyka S.A."/>
            <person name="Mondo S.J."/>
            <person name="Liu M."/>
            <person name="Dettman J."/>
            <person name="Nalam V."/>
            <person name="Broders K.D."/>
        </authorList>
    </citation>
    <scope>NUCLEOTIDE SEQUENCE [LARGE SCALE GENOMIC DNA]</scope>
    <source>
        <strain evidence="2 3">LM583</strain>
    </source>
</reference>
<gene>
    <name evidence="2" type="ORF">E4U57_005973</name>
</gene>
<accession>A0ABQ7P2G8</accession>
<feature type="chain" id="PRO_5046147604" evidence="1">
    <location>
        <begin position="21"/>
        <end position="123"/>
    </location>
</feature>
<evidence type="ECO:0000313" key="3">
    <source>
        <dbReference type="Proteomes" id="UP000742024"/>
    </source>
</evidence>
<evidence type="ECO:0000313" key="2">
    <source>
        <dbReference type="EMBL" id="KAG5952600.1"/>
    </source>
</evidence>
<keyword evidence="3" id="KW-1185">Reference proteome</keyword>
<sequence length="123" mass="13218">MVRTSLVASLLAAAASSLAAKSVVPGAYIFELENDQDVSAFEQTMTGDGKTRMKLEYELFTGLSVQLKDLKTAKQTVAKYAAMPAACGQGGAPGHPLRHARPQNRVDRARGQHFGTIRSWIQG</sequence>
<organism evidence="2 3">
    <name type="scientific">Claviceps arundinis</name>
    <dbReference type="NCBI Taxonomy" id="1623583"/>
    <lineage>
        <taxon>Eukaryota</taxon>
        <taxon>Fungi</taxon>
        <taxon>Dikarya</taxon>
        <taxon>Ascomycota</taxon>
        <taxon>Pezizomycotina</taxon>
        <taxon>Sordariomycetes</taxon>
        <taxon>Hypocreomycetidae</taxon>
        <taxon>Hypocreales</taxon>
        <taxon>Clavicipitaceae</taxon>
        <taxon>Claviceps</taxon>
    </lineage>
</organism>
<keyword evidence="1" id="KW-0732">Signal</keyword>
<feature type="signal peptide" evidence="1">
    <location>
        <begin position="1"/>
        <end position="20"/>
    </location>
</feature>
<name>A0ABQ7P2G8_9HYPO</name>
<protein>
    <submittedName>
        <fullName evidence="2">Uncharacterized protein</fullName>
    </submittedName>
</protein>
<proteinExistence type="predicted"/>
<comment type="caution">
    <text evidence="2">The sequence shown here is derived from an EMBL/GenBank/DDBJ whole genome shotgun (WGS) entry which is preliminary data.</text>
</comment>
<dbReference type="EMBL" id="SRPR01000494">
    <property type="protein sequence ID" value="KAG5952600.1"/>
    <property type="molecule type" value="Genomic_DNA"/>
</dbReference>
<evidence type="ECO:0000256" key="1">
    <source>
        <dbReference type="SAM" id="SignalP"/>
    </source>
</evidence>